<reference evidence="3 5" key="1">
    <citation type="submission" date="2024-02" db="EMBL/GenBank/DDBJ databases">
        <authorList>
            <person name="Chen Y."/>
            <person name="Shah S."/>
            <person name="Dougan E. K."/>
            <person name="Thang M."/>
            <person name="Chan C."/>
        </authorList>
    </citation>
    <scope>NUCLEOTIDE SEQUENCE [LARGE SCALE GENOMIC DNA]</scope>
</reference>
<evidence type="ECO:0000259" key="1">
    <source>
        <dbReference type="Pfam" id="PF01612"/>
    </source>
</evidence>
<name>A0ABP0MUU5_9DINO</name>
<evidence type="ECO:0000313" key="5">
    <source>
        <dbReference type="Proteomes" id="UP001642464"/>
    </source>
</evidence>
<dbReference type="InterPro" id="IPR052408">
    <property type="entry name" value="Exonuclease_MUT-7-like"/>
</dbReference>
<dbReference type="Gene3D" id="3.30.420.10">
    <property type="entry name" value="Ribonuclease H-like superfamily/Ribonuclease H"/>
    <property type="match status" value="1"/>
</dbReference>
<dbReference type="EMBL" id="CAXAMM010025557">
    <property type="protein sequence ID" value="CAK9057211.1"/>
    <property type="molecule type" value="Genomic_DNA"/>
</dbReference>
<dbReference type="Pfam" id="PF01927">
    <property type="entry name" value="Mut7-C"/>
    <property type="match status" value="1"/>
</dbReference>
<keyword evidence="3" id="KW-0540">Nuclease</keyword>
<dbReference type="InterPro" id="IPR002562">
    <property type="entry name" value="3'-5'_exonuclease_dom"/>
</dbReference>
<dbReference type="Pfam" id="PF01612">
    <property type="entry name" value="DNA_pol_A_exo1"/>
    <property type="match status" value="1"/>
</dbReference>
<keyword evidence="3" id="KW-0269">Exonuclease</keyword>
<evidence type="ECO:0000259" key="2">
    <source>
        <dbReference type="Pfam" id="PF01927"/>
    </source>
</evidence>
<accession>A0ABP0MUU5</accession>
<comment type="caution">
    <text evidence="3">The sequence shown here is derived from an EMBL/GenBank/DDBJ whole genome shotgun (WGS) entry which is preliminary data.</text>
</comment>
<dbReference type="InterPro" id="IPR012337">
    <property type="entry name" value="RNaseH-like_sf"/>
</dbReference>
<feature type="domain" description="3'-5' exonuclease" evidence="1">
    <location>
        <begin position="24"/>
        <end position="196"/>
    </location>
</feature>
<keyword evidence="5" id="KW-1185">Reference proteome</keyword>
<dbReference type="SUPFAM" id="SSF53098">
    <property type="entry name" value="Ribonuclease H-like"/>
    <property type="match status" value="1"/>
</dbReference>
<proteinExistence type="predicted"/>
<evidence type="ECO:0000313" key="3">
    <source>
        <dbReference type="EMBL" id="CAK9055275.1"/>
    </source>
</evidence>
<dbReference type="GO" id="GO:0004527">
    <property type="term" value="F:exonuclease activity"/>
    <property type="evidence" value="ECO:0007669"/>
    <property type="project" value="UniProtKB-KW"/>
</dbReference>
<organism evidence="3 5">
    <name type="scientific">Durusdinium trenchii</name>
    <dbReference type="NCBI Taxonomy" id="1381693"/>
    <lineage>
        <taxon>Eukaryota</taxon>
        <taxon>Sar</taxon>
        <taxon>Alveolata</taxon>
        <taxon>Dinophyceae</taxon>
        <taxon>Suessiales</taxon>
        <taxon>Symbiodiniaceae</taxon>
        <taxon>Durusdinium</taxon>
    </lineage>
</organism>
<protein>
    <submittedName>
        <fullName evidence="3">Exonuclease mut-7 homolog (Exonuclease 3'-5' domain-containing protein 3)</fullName>
    </submittedName>
</protein>
<dbReference type="InterPro" id="IPR036397">
    <property type="entry name" value="RNaseH_sf"/>
</dbReference>
<sequence length="555" mass="62152">MTSTASSALGLPLLQAVEGELHIWVDADEGAEELVQLARAAVAASPASLRVAVDAEWSDPHPISLLQLAVSIDDGPPTVFLIDMVRPPSASSLEWCRKLLVGQHDILVFSPKEDQKRLQEAGLLPGDVVLEELGWIDVQRWDWGLGNQPGLQAVVAWALGHWMDKSLQTSNWDQRPLSTAQKAYAALDASVLLRLHRCDRRALPQRRLRAERSAEESPERLKDLLMSEEQDRWNSYRQQPQRQRPRVRNGEAREKNGDLCFIIPPALNRLMRKLRGLGLDTKILKEGSPQRELVETAEEEDRIILYYNTKNLLPARVSHRTYMLRSTVPDEQLREVIEAFDVDVDSDCLCGRCVQCNAWDWQLVGREQVKNNPQVAEKTLESFDEFWLCGGCGKIYWEGKMFVKALSHFRSFMPEAERQREEQLEVRTKELEALGWSVARIRGALVREGLLSAEQALEEDEVEVVTNGYASSTSAAPHVAACGRQSSRALLAVIPALCLFTGRCSGGAPVVAERSQPLRVPQGLLTAPSPLTARPLFRTPTCCTPVRRKAAKQRS</sequence>
<dbReference type="InterPro" id="IPR002782">
    <property type="entry name" value="Mut7-C_RNAse_dom"/>
</dbReference>
<keyword evidence="3" id="KW-0378">Hydrolase</keyword>
<dbReference type="PANTHER" id="PTHR47765">
    <property type="entry name" value="3'-5' EXONUCLEASE DOMAIN-CONTAINING PROTEIN"/>
    <property type="match status" value="1"/>
</dbReference>
<evidence type="ECO:0000313" key="4">
    <source>
        <dbReference type="EMBL" id="CAK9057211.1"/>
    </source>
</evidence>
<dbReference type="Proteomes" id="UP001642464">
    <property type="component" value="Unassembled WGS sequence"/>
</dbReference>
<feature type="domain" description="Mut7-C RNAse" evidence="2">
    <location>
        <begin position="261"/>
        <end position="403"/>
    </location>
</feature>
<dbReference type="PANTHER" id="PTHR47765:SF2">
    <property type="entry name" value="EXONUCLEASE MUT-7 HOMOLOG"/>
    <property type="match status" value="1"/>
</dbReference>
<gene>
    <name evidence="3" type="ORF">SCF082_LOCUS29914</name>
    <name evidence="4" type="ORF">SCF082_LOCUS30727</name>
</gene>
<dbReference type="EMBL" id="CAXAMM010024446">
    <property type="protein sequence ID" value="CAK9055275.1"/>
    <property type="molecule type" value="Genomic_DNA"/>
</dbReference>